<dbReference type="PROSITE" id="PS50943">
    <property type="entry name" value="HTH_CROC1"/>
    <property type="match status" value="2"/>
</dbReference>
<dbReference type="GO" id="GO:0003700">
    <property type="term" value="F:DNA-binding transcription factor activity"/>
    <property type="evidence" value="ECO:0007669"/>
    <property type="project" value="TreeGrafter"/>
</dbReference>
<dbReference type="InterPro" id="IPR050807">
    <property type="entry name" value="TransReg_Diox_bact_type"/>
</dbReference>
<gene>
    <name evidence="3" type="ORF">BBF96_04820</name>
</gene>
<feature type="domain" description="HTH cro/C1-type" evidence="2">
    <location>
        <begin position="77"/>
        <end position="131"/>
    </location>
</feature>
<name>A0A3S9SX46_9FIRM</name>
<feature type="domain" description="HTH cro/C1-type" evidence="2">
    <location>
        <begin position="11"/>
        <end position="65"/>
    </location>
</feature>
<dbReference type="SUPFAM" id="SSF47413">
    <property type="entry name" value="lambda repressor-like DNA-binding domains"/>
    <property type="match status" value="2"/>
</dbReference>
<dbReference type="GO" id="GO:0005829">
    <property type="term" value="C:cytosol"/>
    <property type="evidence" value="ECO:0007669"/>
    <property type="project" value="TreeGrafter"/>
</dbReference>
<dbReference type="KEGG" id="aft:BBF96_04820"/>
<organism evidence="3 4">
    <name type="scientific">Anoxybacter fermentans</name>
    <dbReference type="NCBI Taxonomy" id="1323375"/>
    <lineage>
        <taxon>Bacteria</taxon>
        <taxon>Bacillati</taxon>
        <taxon>Bacillota</taxon>
        <taxon>Clostridia</taxon>
        <taxon>Halanaerobiales</taxon>
        <taxon>Anoxybacter</taxon>
    </lineage>
</organism>
<keyword evidence="1" id="KW-0238">DNA-binding</keyword>
<dbReference type="InterPro" id="IPR010982">
    <property type="entry name" value="Lambda_DNA-bd_dom_sf"/>
</dbReference>
<keyword evidence="4" id="KW-1185">Reference proteome</keyword>
<dbReference type="Gene3D" id="1.10.260.40">
    <property type="entry name" value="lambda repressor-like DNA-binding domains"/>
    <property type="match status" value="2"/>
</dbReference>
<dbReference type="GO" id="GO:0003677">
    <property type="term" value="F:DNA binding"/>
    <property type="evidence" value="ECO:0007669"/>
    <property type="project" value="UniProtKB-KW"/>
</dbReference>
<dbReference type="Pfam" id="PF01381">
    <property type="entry name" value="HTH_3"/>
    <property type="match status" value="2"/>
</dbReference>
<evidence type="ECO:0000313" key="4">
    <source>
        <dbReference type="Proteomes" id="UP000267250"/>
    </source>
</evidence>
<dbReference type="CDD" id="cd00093">
    <property type="entry name" value="HTH_XRE"/>
    <property type="match status" value="2"/>
</dbReference>
<dbReference type="InterPro" id="IPR001387">
    <property type="entry name" value="Cro/C1-type_HTH"/>
</dbReference>
<evidence type="ECO:0000259" key="2">
    <source>
        <dbReference type="PROSITE" id="PS50943"/>
    </source>
</evidence>
<evidence type="ECO:0000256" key="1">
    <source>
        <dbReference type="ARBA" id="ARBA00023125"/>
    </source>
</evidence>
<sequence length="170" mass="19402">MEVKLLVGERLSKIRKEKKLTLRELGNAVGVSASHIGQIEKGVTNPSIDLLARIAEFLKVHPCDLLQTTNISMGERLRSIRKEKGIDLEELSEATGIPYFKLGEVEIGNERLTKDECKKISTYLGIDESQLNFDIEVNLNHIRFICEDIFQLDDDSIQLIMDYLTKKINW</sequence>
<dbReference type="EMBL" id="CP016379">
    <property type="protein sequence ID" value="AZR72774.1"/>
    <property type="molecule type" value="Genomic_DNA"/>
</dbReference>
<dbReference type="PANTHER" id="PTHR46797:SF1">
    <property type="entry name" value="METHYLPHOSPHONATE SYNTHASE"/>
    <property type="match status" value="1"/>
</dbReference>
<dbReference type="AlphaFoldDB" id="A0A3S9SX46"/>
<dbReference type="Proteomes" id="UP000267250">
    <property type="component" value="Chromosome"/>
</dbReference>
<dbReference type="SMART" id="SM00530">
    <property type="entry name" value="HTH_XRE"/>
    <property type="match status" value="2"/>
</dbReference>
<proteinExistence type="predicted"/>
<accession>A0A3S9SX46</accession>
<reference evidence="3 4" key="1">
    <citation type="submission" date="2016-07" db="EMBL/GenBank/DDBJ databases">
        <title>Genome and transcriptome analysis of iron-reducing fermentative bacteria Anoxybacter fermentans.</title>
        <authorList>
            <person name="Zeng X."/>
            <person name="Shao Z."/>
        </authorList>
    </citation>
    <scope>NUCLEOTIDE SEQUENCE [LARGE SCALE GENOMIC DNA]</scope>
    <source>
        <strain evidence="3 4">DY22613</strain>
    </source>
</reference>
<evidence type="ECO:0000313" key="3">
    <source>
        <dbReference type="EMBL" id="AZR72774.1"/>
    </source>
</evidence>
<dbReference type="OrthoDB" id="371153at2"/>
<protein>
    <recommendedName>
        <fullName evidence="2">HTH cro/C1-type domain-containing protein</fullName>
    </recommendedName>
</protein>
<dbReference type="RefSeq" id="WP_127016108.1">
    <property type="nucleotide sequence ID" value="NZ_CP016379.1"/>
</dbReference>
<dbReference type="PANTHER" id="PTHR46797">
    <property type="entry name" value="HTH-TYPE TRANSCRIPTIONAL REGULATOR"/>
    <property type="match status" value="1"/>
</dbReference>